<accession>A0A1H9EEW6</accession>
<dbReference type="Gene3D" id="1.10.10.60">
    <property type="entry name" value="Homeodomain-like"/>
    <property type="match status" value="1"/>
</dbReference>
<evidence type="ECO:0000313" key="3">
    <source>
        <dbReference type="Proteomes" id="UP000198749"/>
    </source>
</evidence>
<dbReference type="STRING" id="355243.SAMN03080615_00865"/>
<proteinExistence type="predicted"/>
<reference evidence="3" key="1">
    <citation type="submission" date="2016-10" db="EMBL/GenBank/DDBJ databases">
        <authorList>
            <person name="Varghese N."/>
            <person name="Submissions S."/>
        </authorList>
    </citation>
    <scope>NUCLEOTIDE SEQUENCE [LARGE SCALE GENOMIC DNA]</scope>
    <source>
        <strain evidence="3">DSM 18887</strain>
    </source>
</reference>
<keyword evidence="3" id="KW-1185">Reference proteome</keyword>
<dbReference type="InterPro" id="IPR052411">
    <property type="entry name" value="c-mor_Regulatory_Protein"/>
</dbReference>
<sequence length="140" mass="16306">MSEEQKDLLGDDSFSKDLLDHLDAIPEEVQKKWPRDLSALVDIYSASLKRLGYSGSEAQKISHTLLAEQSVYCGGRYFYLPKLDALKKAIRDVELHRDWSERGVQPDELADKYKISATHVYRIIKEQQAYYRKRIQPELF</sequence>
<name>A0A1H9EEW6_9GAMM</name>
<evidence type="ECO:0000259" key="1">
    <source>
        <dbReference type="Pfam" id="PF08765"/>
    </source>
</evidence>
<dbReference type="PANTHER" id="PTHR37812:SF1">
    <property type="entry name" value="MU-LIKE PROPHAGE FLUMU PROTEIN C"/>
    <property type="match status" value="1"/>
</dbReference>
<gene>
    <name evidence="2" type="ORF">SAMN03080615_00865</name>
</gene>
<dbReference type="PANTHER" id="PTHR37812">
    <property type="entry name" value="MU-LIKE PROPHAGE FLUMU PROTEIN C"/>
    <property type="match status" value="1"/>
</dbReference>
<dbReference type="AlphaFoldDB" id="A0A1H9EEW6"/>
<dbReference type="SUPFAM" id="SSF46689">
    <property type="entry name" value="Homeodomain-like"/>
    <property type="match status" value="1"/>
</dbReference>
<feature type="domain" description="Mor transcription activator" evidence="1">
    <location>
        <begin position="31"/>
        <end position="139"/>
    </location>
</feature>
<dbReference type="OrthoDB" id="6387485at2"/>
<dbReference type="EMBL" id="FOGB01000002">
    <property type="protein sequence ID" value="SEQ24274.1"/>
    <property type="molecule type" value="Genomic_DNA"/>
</dbReference>
<dbReference type="Pfam" id="PF08765">
    <property type="entry name" value="Mor"/>
    <property type="match status" value="1"/>
</dbReference>
<organism evidence="2 3">
    <name type="scientific">Amphritea atlantica</name>
    <dbReference type="NCBI Taxonomy" id="355243"/>
    <lineage>
        <taxon>Bacteria</taxon>
        <taxon>Pseudomonadati</taxon>
        <taxon>Pseudomonadota</taxon>
        <taxon>Gammaproteobacteria</taxon>
        <taxon>Oceanospirillales</taxon>
        <taxon>Oceanospirillaceae</taxon>
        <taxon>Amphritea</taxon>
    </lineage>
</organism>
<dbReference type="RefSeq" id="WP_091354494.1">
    <property type="nucleotide sequence ID" value="NZ_AP025284.1"/>
</dbReference>
<evidence type="ECO:0000313" key="2">
    <source>
        <dbReference type="EMBL" id="SEQ24274.1"/>
    </source>
</evidence>
<protein>
    <submittedName>
        <fullName evidence="2">Transcriptional regulator, Middle operon regulator (Mor) family</fullName>
    </submittedName>
</protein>
<dbReference type="Proteomes" id="UP000198749">
    <property type="component" value="Unassembled WGS sequence"/>
</dbReference>
<dbReference type="InterPro" id="IPR009057">
    <property type="entry name" value="Homeodomain-like_sf"/>
</dbReference>
<dbReference type="InterPro" id="IPR014875">
    <property type="entry name" value="Mor_transcription_activator"/>
</dbReference>